<dbReference type="AlphaFoldDB" id="A0A1H0XRM9"/>
<dbReference type="Pfam" id="PF00583">
    <property type="entry name" value="Acetyltransf_1"/>
    <property type="match status" value="1"/>
</dbReference>
<dbReference type="Gene3D" id="3.40.630.30">
    <property type="match status" value="1"/>
</dbReference>
<reference evidence="3" key="1">
    <citation type="submission" date="2016-10" db="EMBL/GenBank/DDBJ databases">
        <authorList>
            <person name="Varghese N."/>
            <person name="Submissions S."/>
        </authorList>
    </citation>
    <scope>NUCLEOTIDE SEQUENCE [LARGE SCALE GENOMIC DNA]</scope>
    <source>
        <strain evidence="3">MPL-11</strain>
    </source>
</reference>
<protein>
    <submittedName>
        <fullName evidence="2">Ribosomal protein S18 acetylase RimI</fullName>
    </submittedName>
</protein>
<organism evidence="2 3">
    <name type="scientific">Carnobacterium viridans</name>
    <dbReference type="NCBI Taxonomy" id="174587"/>
    <lineage>
        <taxon>Bacteria</taxon>
        <taxon>Bacillati</taxon>
        <taxon>Bacillota</taxon>
        <taxon>Bacilli</taxon>
        <taxon>Lactobacillales</taxon>
        <taxon>Carnobacteriaceae</taxon>
        <taxon>Carnobacterium</taxon>
    </lineage>
</organism>
<accession>A0A1H0XRM9</accession>
<dbReference type="EMBL" id="FNJW01000008">
    <property type="protein sequence ID" value="SDQ05574.1"/>
    <property type="molecule type" value="Genomic_DNA"/>
</dbReference>
<dbReference type="GO" id="GO:0016747">
    <property type="term" value="F:acyltransferase activity, transferring groups other than amino-acyl groups"/>
    <property type="evidence" value="ECO:0007669"/>
    <property type="project" value="InterPro"/>
</dbReference>
<dbReference type="GO" id="GO:0005840">
    <property type="term" value="C:ribosome"/>
    <property type="evidence" value="ECO:0007669"/>
    <property type="project" value="UniProtKB-KW"/>
</dbReference>
<dbReference type="Proteomes" id="UP000199481">
    <property type="component" value="Unassembled WGS sequence"/>
</dbReference>
<dbReference type="OrthoDB" id="66776at2"/>
<dbReference type="InterPro" id="IPR016181">
    <property type="entry name" value="Acyl_CoA_acyltransferase"/>
</dbReference>
<keyword evidence="3" id="KW-1185">Reference proteome</keyword>
<keyword evidence="2" id="KW-0687">Ribonucleoprotein</keyword>
<evidence type="ECO:0000259" key="1">
    <source>
        <dbReference type="PROSITE" id="PS51186"/>
    </source>
</evidence>
<feature type="domain" description="N-acetyltransferase" evidence="1">
    <location>
        <begin position="7"/>
        <end position="160"/>
    </location>
</feature>
<dbReference type="InterPro" id="IPR000182">
    <property type="entry name" value="GNAT_dom"/>
</dbReference>
<proteinExistence type="predicted"/>
<name>A0A1H0XRM9_9LACT</name>
<dbReference type="SUPFAM" id="SSF55729">
    <property type="entry name" value="Acyl-CoA N-acyltransferases (Nat)"/>
    <property type="match status" value="1"/>
</dbReference>
<dbReference type="PROSITE" id="PS51186">
    <property type="entry name" value="GNAT"/>
    <property type="match status" value="1"/>
</dbReference>
<evidence type="ECO:0000313" key="2">
    <source>
        <dbReference type="EMBL" id="SDQ05574.1"/>
    </source>
</evidence>
<gene>
    <name evidence="2" type="ORF">SAMN04487752_0422</name>
</gene>
<dbReference type="RefSeq" id="WP_089974775.1">
    <property type="nucleotide sequence ID" value="NZ_CP084916.1"/>
</dbReference>
<sequence>MNDINDLILREATVGDILIIEDYTIEETPYTVKPMDGMTESLHESEKHPILVLDGDKMVAFFILQTGDAVLKYGSNSHAILLKAHSVDRQYLKQGYGKASIEKLPSFVSEHFPSINEIILLVDYDNISGQMLYMKSGFKDTKNRVKELDGYKFIYSKTLTNEIS</sequence>
<keyword evidence="2" id="KW-0689">Ribosomal protein</keyword>
<evidence type="ECO:0000313" key="3">
    <source>
        <dbReference type="Proteomes" id="UP000199481"/>
    </source>
</evidence>